<dbReference type="PIRSF" id="PIRSF038471">
    <property type="entry name" value="MreC"/>
    <property type="match status" value="1"/>
</dbReference>
<dbReference type="GO" id="GO:0005886">
    <property type="term" value="C:plasma membrane"/>
    <property type="evidence" value="ECO:0007669"/>
    <property type="project" value="TreeGrafter"/>
</dbReference>
<evidence type="ECO:0000256" key="3">
    <source>
        <dbReference type="ARBA" id="ARBA00022960"/>
    </source>
</evidence>
<sequence length="292" mass="32519">MPSFFRRKILISILVAFIVIVTLIGFSMRDREEVTVPEQFILDTAGWVQTIFNTPIQWVNDSIETFQDVFRVYEQNEVLKGRLAEYEGLIVENQELEKENEELRGTIGKSEGLSEYSPVQATVIARSSERWFEQVTVNRGAEHGVEKDMAVITKDGLIGKVQSTAAFHSTVKLLSGFDISNKISSWVVREEGDNVFGLIEGYDEESGRLVLGGINLEAQLNEGDQVISSGLGGVFPSRLQIGSVDEVRNDEYGLTKTALIEPAANLYEINHVIIARRSEQTVDTGRAGDEES</sequence>
<keyword evidence="7" id="KW-1133">Transmembrane helix</keyword>
<feature type="coiled-coil region" evidence="6">
    <location>
        <begin position="79"/>
        <end position="113"/>
    </location>
</feature>
<dbReference type="InterPro" id="IPR007221">
    <property type="entry name" value="MreC"/>
</dbReference>
<dbReference type="STRING" id="86666.SAMN04490247_0036"/>
<dbReference type="InterPro" id="IPR055342">
    <property type="entry name" value="MreC_beta-barrel_core"/>
</dbReference>
<evidence type="ECO:0000256" key="6">
    <source>
        <dbReference type="SAM" id="Coils"/>
    </source>
</evidence>
<dbReference type="PANTHER" id="PTHR34138">
    <property type="entry name" value="CELL SHAPE-DETERMINING PROTEIN MREC"/>
    <property type="match status" value="1"/>
</dbReference>
<proteinExistence type="inferred from homology"/>
<organism evidence="9 10">
    <name type="scientific">Salimicrobium halophilum</name>
    <dbReference type="NCBI Taxonomy" id="86666"/>
    <lineage>
        <taxon>Bacteria</taxon>
        <taxon>Bacillati</taxon>
        <taxon>Bacillota</taxon>
        <taxon>Bacilli</taxon>
        <taxon>Bacillales</taxon>
        <taxon>Bacillaceae</taxon>
        <taxon>Salimicrobium</taxon>
    </lineage>
</organism>
<dbReference type="Gene3D" id="2.40.10.350">
    <property type="entry name" value="Rod shape-determining protein MreC, domain 2"/>
    <property type="match status" value="1"/>
</dbReference>
<feature type="transmembrane region" description="Helical" evidence="7">
    <location>
        <begin position="9"/>
        <end position="28"/>
    </location>
</feature>
<reference evidence="10" key="1">
    <citation type="submission" date="2016-10" db="EMBL/GenBank/DDBJ databases">
        <authorList>
            <person name="Varghese N."/>
            <person name="Submissions S."/>
        </authorList>
    </citation>
    <scope>NUCLEOTIDE SEQUENCE [LARGE SCALE GENOMIC DNA]</scope>
    <source>
        <strain evidence="10">DSM 4771</strain>
    </source>
</reference>
<dbReference type="GO" id="GO:0008360">
    <property type="term" value="P:regulation of cell shape"/>
    <property type="evidence" value="ECO:0007669"/>
    <property type="project" value="UniProtKB-KW"/>
</dbReference>
<keyword evidence="6" id="KW-0175">Coiled coil</keyword>
<gene>
    <name evidence="9" type="ORF">SAMN04490247_0036</name>
</gene>
<comment type="function">
    <text evidence="5">Involved in formation and maintenance of cell shape.</text>
</comment>
<comment type="similarity">
    <text evidence="1 5">Belongs to the MreC family.</text>
</comment>
<evidence type="ECO:0000256" key="5">
    <source>
        <dbReference type="PIRNR" id="PIRNR038471"/>
    </source>
</evidence>
<dbReference type="Gene3D" id="2.40.10.340">
    <property type="entry name" value="Rod shape-determining protein MreC, domain 1"/>
    <property type="match status" value="1"/>
</dbReference>
<dbReference type="EMBL" id="FNEV01000001">
    <property type="protein sequence ID" value="SDI92707.1"/>
    <property type="molecule type" value="Genomic_DNA"/>
</dbReference>
<dbReference type="Pfam" id="PF04085">
    <property type="entry name" value="MreC"/>
    <property type="match status" value="1"/>
</dbReference>
<protein>
    <recommendedName>
        <fullName evidence="2 5">Cell shape-determining protein MreC</fullName>
    </recommendedName>
    <alternativeName>
        <fullName evidence="4 5">Cell shape protein MreC</fullName>
    </alternativeName>
</protein>
<dbReference type="Proteomes" id="UP000199225">
    <property type="component" value="Unassembled WGS sequence"/>
</dbReference>
<keyword evidence="7" id="KW-0812">Transmembrane</keyword>
<keyword evidence="3 5" id="KW-0133">Cell shape</keyword>
<dbReference type="AlphaFoldDB" id="A0A1G8PJT2"/>
<dbReference type="PANTHER" id="PTHR34138:SF1">
    <property type="entry name" value="CELL SHAPE-DETERMINING PROTEIN MREC"/>
    <property type="match status" value="1"/>
</dbReference>
<keyword evidence="10" id="KW-1185">Reference proteome</keyword>
<evidence type="ECO:0000313" key="10">
    <source>
        <dbReference type="Proteomes" id="UP000199225"/>
    </source>
</evidence>
<dbReference type="InterPro" id="IPR042177">
    <property type="entry name" value="Cell/Rod_1"/>
</dbReference>
<keyword evidence="7" id="KW-0472">Membrane</keyword>
<dbReference type="RefSeq" id="WP_093190567.1">
    <property type="nucleotide sequence ID" value="NZ_FNEV01000001.1"/>
</dbReference>
<evidence type="ECO:0000313" key="9">
    <source>
        <dbReference type="EMBL" id="SDI92707.1"/>
    </source>
</evidence>
<evidence type="ECO:0000259" key="8">
    <source>
        <dbReference type="Pfam" id="PF04085"/>
    </source>
</evidence>
<evidence type="ECO:0000256" key="7">
    <source>
        <dbReference type="SAM" id="Phobius"/>
    </source>
</evidence>
<evidence type="ECO:0000256" key="1">
    <source>
        <dbReference type="ARBA" id="ARBA00009369"/>
    </source>
</evidence>
<dbReference type="OrthoDB" id="9792313at2"/>
<name>A0A1G8PJT2_9BACI</name>
<feature type="domain" description="Rod shape-determining protein MreC beta-barrel core" evidence="8">
    <location>
        <begin position="123"/>
        <end position="275"/>
    </location>
</feature>
<evidence type="ECO:0000256" key="2">
    <source>
        <dbReference type="ARBA" id="ARBA00013855"/>
    </source>
</evidence>
<dbReference type="InterPro" id="IPR042175">
    <property type="entry name" value="Cell/Rod_MreC_2"/>
</dbReference>
<accession>A0A1G8PJT2</accession>
<evidence type="ECO:0000256" key="4">
    <source>
        <dbReference type="ARBA" id="ARBA00032089"/>
    </source>
</evidence>
<dbReference type="NCBIfam" id="TIGR00219">
    <property type="entry name" value="mreC"/>
    <property type="match status" value="1"/>
</dbReference>